<proteinExistence type="predicted"/>
<dbReference type="EMBL" id="FMXM01000006">
    <property type="protein sequence ID" value="SDA71955.1"/>
    <property type="molecule type" value="Genomic_DNA"/>
</dbReference>
<reference evidence="2 3" key="1">
    <citation type="submission" date="2016-10" db="EMBL/GenBank/DDBJ databases">
        <authorList>
            <person name="de Groot N.N."/>
        </authorList>
    </citation>
    <scope>NUCLEOTIDE SEQUENCE [LARGE SCALE GENOMIC DNA]</scope>
    <source>
        <strain evidence="2 3">CGMCC 1.12097</strain>
    </source>
</reference>
<evidence type="ECO:0000256" key="1">
    <source>
        <dbReference type="SAM" id="MobiDB-lite"/>
    </source>
</evidence>
<gene>
    <name evidence="2" type="ORF">SAMN02927914_02489</name>
</gene>
<dbReference type="AlphaFoldDB" id="A0A1G5XQU2"/>
<feature type="compositionally biased region" description="Basic and acidic residues" evidence="1">
    <location>
        <begin position="28"/>
        <end position="54"/>
    </location>
</feature>
<protein>
    <recommendedName>
        <fullName evidence="4">DUF3606 domain-containing protein</fullName>
    </recommendedName>
</protein>
<accession>A0A1G5XQU2</accession>
<organism evidence="2 3">
    <name type="scientific">Mesorhizobium qingshengii</name>
    <dbReference type="NCBI Taxonomy" id="1165689"/>
    <lineage>
        <taxon>Bacteria</taxon>
        <taxon>Pseudomonadati</taxon>
        <taxon>Pseudomonadota</taxon>
        <taxon>Alphaproteobacteria</taxon>
        <taxon>Hyphomicrobiales</taxon>
        <taxon>Phyllobacteriaceae</taxon>
        <taxon>Mesorhizobium</taxon>
    </lineage>
</organism>
<evidence type="ECO:0000313" key="2">
    <source>
        <dbReference type="EMBL" id="SDA71955.1"/>
    </source>
</evidence>
<dbReference type="STRING" id="1165689.SAMN02927914_02489"/>
<name>A0A1G5XQU2_9HYPH</name>
<feature type="region of interest" description="Disordered" evidence="1">
    <location>
        <begin position="1"/>
        <end position="54"/>
    </location>
</feature>
<dbReference type="Proteomes" id="UP000198588">
    <property type="component" value="Unassembled WGS sequence"/>
</dbReference>
<sequence>MPKDQNKAQDTDREAMHLAETTDVSPKQAKDLLREQGGDKKKAAEKARNFKAEG</sequence>
<feature type="compositionally biased region" description="Basic and acidic residues" evidence="1">
    <location>
        <begin position="1"/>
        <end position="17"/>
    </location>
</feature>
<dbReference type="RefSeq" id="WP_091577979.1">
    <property type="nucleotide sequence ID" value="NZ_FMXM01000006.1"/>
</dbReference>
<evidence type="ECO:0000313" key="3">
    <source>
        <dbReference type="Proteomes" id="UP000198588"/>
    </source>
</evidence>
<evidence type="ECO:0008006" key="4">
    <source>
        <dbReference type="Google" id="ProtNLM"/>
    </source>
</evidence>